<evidence type="ECO:0000256" key="2">
    <source>
        <dbReference type="SAM" id="MobiDB-lite"/>
    </source>
</evidence>
<dbReference type="EMBL" id="CP054475">
    <property type="protein sequence ID" value="UXD88538.1"/>
    <property type="molecule type" value="Genomic_DNA"/>
</dbReference>
<dbReference type="CDD" id="cd06223">
    <property type="entry name" value="PRTases_typeI"/>
    <property type="match status" value="1"/>
</dbReference>
<evidence type="ECO:0000259" key="3">
    <source>
        <dbReference type="Pfam" id="PF00156"/>
    </source>
</evidence>
<dbReference type="PANTHER" id="PTHR47505:SF1">
    <property type="entry name" value="DNA UTILIZATION PROTEIN YHGH"/>
    <property type="match status" value="1"/>
</dbReference>
<evidence type="ECO:0000256" key="1">
    <source>
        <dbReference type="ARBA" id="ARBA00008007"/>
    </source>
</evidence>
<name>A0ABY6AFA1_9GAMM</name>
<dbReference type="Pfam" id="PF00156">
    <property type="entry name" value="Pribosyltran"/>
    <property type="match status" value="1"/>
</dbReference>
<organism evidence="4 5">
    <name type="scientific">Thalassolituus hydrocarboniclasticus</name>
    <dbReference type="NCBI Taxonomy" id="2742796"/>
    <lineage>
        <taxon>Bacteria</taxon>
        <taxon>Pseudomonadati</taxon>
        <taxon>Pseudomonadota</taxon>
        <taxon>Gammaproteobacteria</taxon>
        <taxon>Oceanospirillales</taxon>
        <taxon>Oceanospirillaceae</taxon>
        <taxon>Thalassolituus</taxon>
    </lineage>
</organism>
<proteinExistence type="inferred from homology"/>
<feature type="domain" description="Phosphoribosyltransferase" evidence="3">
    <location>
        <begin position="79"/>
        <end position="177"/>
    </location>
</feature>
<accession>A0ABY6AFA1</accession>
<evidence type="ECO:0000313" key="5">
    <source>
        <dbReference type="Proteomes" id="UP001065322"/>
    </source>
</evidence>
<dbReference type="Proteomes" id="UP001065322">
    <property type="component" value="Chromosome"/>
</dbReference>
<dbReference type="InterPro" id="IPR051910">
    <property type="entry name" value="ComF/GntX_DNA_util-trans"/>
</dbReference>
<gene>
    <name evidence="4" type="ORF">HUF19_14350</name>
</gene>
<feature type="region of interest" description="Disordered" evidence="2">
    <location>
        <begin position="111"/>
        <end position="132"/>
    </location>
</feature>
<dbReference type="InterPro" id="IPR029057">
    <property type="entry name" value="PRTase-like"/>
</dbReference>
<keyword evidence="5" id="KW-1185">Reference proteome</keyword>
<comment type="similarity">
    <text evidence="1">Belongs to the ComF/GntX family.</text>
</comment>
<dbReference type="RefSeq" id="WP_260997268.1">
    <property type="nucleotide sequence ID" value="NZ_CP054475.1"/>
</dbReference>
<dbReference type="SUPFAM" id="SSF53271">
    <property type="entry name" value="PRTase-like"/>
    <property type="match status" value="1"/>
</dbReference>
<protein>
    <submittedName>
        <fullName evidence="4">ComF family protein</fullName>
    </submittedName>
</protein>
<sequence length="192" mass="21504">MTSPGRCGRCQQQPPAFDYSYCSFLYQPPVSLWIKRCKDQQQVIWLPRLSGLMLTQPPDTVQQADAITFIPSSRRKLFRRGFNITEIMARRLAKQLGIPLIRNALLKAPGHDQRGLSAQQRQKNLRDSLQPGKQNLRGMHILIIEDVITTGATASAAAKALKRQGADIVGIWALARTPPPQWHNTQTPDSSP</sequence>
<reference evidence="5" key="1">
    <citation type="submission" date="2020-06" db="EMBL/GenBank/DDBJ databases">
        <title>Thalassolituus marinus alknpb1M-1, a hydrocarbon-degrading bacterium isolated from the deep-sea overlying water using an in-situ strategy from the South China Sea basin.</title>
        <authorList>
            <person name="Dong C."/>
            <person name="Chen Y."/>
            <person name="Shao Z."/>
        </authorList>
    </citation>
    <scope>NUCLEOTIDE SEQUENCE [LARGE SCALE GENOMIC DNA]</scope>
    <source>
        <strain evidence="5">alknpb1M-1</strain>
    </source>
</reference>
<dbReference type="PANTHER" id="PTHR47505">
    <property type="entry name" value="DNA UTILIZATION PROTEIN YHGH"/>
    <property type="match status" value="1"/>
</dbReference>
<dbReference type="InterPro" id="IPR000836">
    <property type="entry name" value="PRTase_dom"/>
</dbReference>
<evidence type="ECO:0000313" key="4">
    <source>
        <dbReference type="EMBL" id="UXD88538.1"/>
    </source>
</evidence>
<dbReference type="Gene3D" id="3.40.50.2020">
    <property type="match status" value="1"/>
</dbReference>